<dbReference type="Pfam" id="PF01648">
    <property type="entry name" value="ACPS"/>
    <property type="match status" value="1"/>
</dbReference>
<dbReference type="Gene3D" id="3.90.470.20">
    <property type="entry name" value="4'-phosphopantetheinyl transferase domain"/>
    <property type="match status" value="2"/>
</dbReference>
<proteinExistence type="predicted"/>
<dbReference type="OrthoDB" id="9778690at2"/>
<dbReference type="Gene3D" id="3.10.129.110">
    <property type="entry name" value="Polyketide synthase dehydratase"/>
    <property type="match status" value="1"/>
</dbReference>
<dbReference type="CDD" id="cd00833">
    <property type="entry name" value="PKS"/>
    <property type="match status" value="1"/>
</dbReference>
<dbReference type="InterPro" id="IPR018201">
    <property type="entry name" value="Ketoacyl_synth_AS"/>
</dbReference>
<dbReference type="GO" id="GO:0008897">
    <property type="term" value="F:holo-[acyl-carrier-protein] synthase activity"/>
    <property type="evidence" value="ECO:0007669"/>
    <property type="project" value="InterPro"/>
</dbReference>
<dbReference type="InterPro" id="IPR020841">
    <property type="entry name" value="PKS_Beta-ketoAc_synthase_dom"/>
</dbReference>
<protein>
    <submittedName>
        <fullName evidence="7">Beta-ketoacyl synthase</fullName>
    </submittedName>
</protein>
<dbReference type="InterPro" id="IPR049551">
    <property type="entry name" value="PKS_DH_C"/>
</dbReference>
<dbReference type="SUPFAM" id="SSF54637">
    <property type="entry name" value="Thioesterase/thiol ester dehydrase-isomerase"/>
    <property type="match status" value="1"/>
</dbReference>
<dbReference type="InterPro" id="IPR032821">
    <property type="entry name" value="PKS_assoc"/>
</dbReference>
<dbReference type="Pfam" id="PF00109">
    <property type="entry name" value="ketoacyl-synt"/>
    <property type="match status" value="1"/>
</dbReference>
<evidence type="ECO:0000313" key="7">
    <source>
        <dbReference type="EMBL" id="OIK06518.1"/>
    </source>
</evidence>
<dbReference type="Proteomes" id="UP000179642">
    <property type="component" value="Unassembled WGS sequence"/>
</dbReference>
<dbReference type="InterPro" id="IPR001227">
    <property type="entry name" value="Ac_transferase_dom_sf"/>
</dbReference>
<dbReference type="EMBL" id="MLYO01000014">
    <property type="protein sequence ID" value="OIK06518.1"/>
    <property type="molecule type" value="Genomic_DNA"/>
</dbReference>
<organism evidence="7 8">
    <name type="scientific">Streptomyces monashensis</name>
    <dbReference type="NCBI Taxonomy" id="1678012"/>
    <lineage>
        <taxon>Bacteria</taxon>
        <taxon>Bacillati</taxon>
        <taxon>Actinomycetota</taxon>
        <taxon>Actinomycetes</taxon>
        <taxon>Kitasatosporales</taxon>
        <taxon>Streptomycetaceae</taxon>
        <taxon>Streptomyces</taxon>
    </lineage>
</organism>
<dbReference type="InterPro" id="IPR029069">
    <property type="entry name" value="HotDog_dom_sf"/>
</dbReference>
<evidence type="ECO:0000256" key="3">
    <source>
        <dbReference type="ARBA" id="ARBA00022679"/>
    </source>
</evidence>
<sequence>MTERHTPVAIVGMAVLLPGAPGLDAYWRNLRDGVDAISEVPAERWDADYYRPGTAAGPAVADQVYCRRGGFVDGLAEVEVTRYGIMPASVSGTEPDQLIALDVAAAALADAGGTDRLPERHRIGVALGRGGYLTPGLVRLDQRVRTAGQLVRTLGELLPDLDSAQLDRIRTAFTERLGPDSPESAIGLVPNLAASRIANRLDLRGPAYTVDAACASSLVAVDQAVTELTTGRCDMMLAGGVHHCHDITLWSVFSQLRALSPTERIRPFHRHADGILIGEGTGVVVLKRLTDAERAGDRVYAVIRGTGVASDGRTAGLVNPDPGGQARAVRQAWRTAGLDPAAPDSLGLLEAHGTATPAGDAAELTTLAEVFGAPVPGPDGLRPVLGSVKSMIGHTMPAAGVAGLVKAALALHHRTLLPTLHCEDPHPALAATRFRTLERSRPWETDPRRPVRRAAVNAFGFGGINAHVVLEEPSAAPAPHPAPTRTTDTPRATDPAPAPIALQIPVLARAEAGAQAGDSAVPVATAPPLPAAHVVEPEPVLLLAAGSVAGLGALLDAEDSVVLAAGLDPARSHPGAGPVRLGIVGPNAKALGLARRAVAKGRAWQGRGDLWFRPGPLLGAGGGRLAFVFPGLEGDFTPRTDDVAAHFGLPPLPATDVQVGDVARHGVGVVGVGRLLDRALRRIGVVPDAVAGHSVGEWTAMAAAGLYSATEVDAFMAGFDPDALTVPGLVFAALGTSAGHVRTALADDWPDSGIVLSHDNAPRQSMVCGPGAAVDAFVRSLRAEGVICQVLPFRSGFHTPMLEPYLAPIKEAADRFRLHPATVPVWSGTTAAPFPQDAAEVRALFVRHLLEPVRFRELTEALYAAGHRVFVQTGPGRLTSLIDDTLGDRDHLAVAANAPQHSGMAQLHRVATALWTAGASVAPALPLRDTAAVTSRRPPPVRLDLSGALVSLDGPELDALRAVLRPAAHSGPTHPGPVHPGPVHPGSARPGFDALDALATRTPAAAELTALLRDTADTAAELIAAGRRRPPPAAVPTLARPAATTTTLHVSPRTMPHLLDHCFFPQRPDWPDVEDRWPVVPATTIVRHMMDAAEAAAPGLRAVAVHGARFDRWLTATPPVDVQVAVTPSADRPDRVTVAFGPTARAVVELAPDHPAPPPPGPLPYAAERRPEHTAAQVYRERWMFHGPGFQGLTDLTAIGERHIRGVITAPAAPGALLDNVGQLLGYWIMATRAERTVVFPVGIGELRFHGPHPAPGTEVGCRVRITTLTDTLLEADAELTADGRVWAVITGWQDRRFDNDPTTRPVERFPERHTLSTARPGGWALVHERWPDLASRELIMRNVLGAAERAAYAARPPRGRRQWLLGRIAAKDAVRQWLWRHGEGPVFPAELRVHNDELGRPYVTGVHGRTLPPLDVSLAHRSEAGVAIVRPHGPGPGPGIDIEEVTARDPATLATALTPAELRLLEGLSADGPDPRDLWFTRFWAAKEAVAKAEGVGFGGRPRDFAVLETAPGGGRLVVSGRLERSYTVHCALVGNPPALPARSYVVAWTAGPGTDDTPPDDDDAAEE</sequence>
<dbReference type="Gene3D" id="3.40.47.10">
    <property type="match status" value="1"/>
</dbReference>
<dbReference type="PANTHER" id="PTHR43074:SF1">
    <property type="entry name" value="BETA-KETOACYL SYNTHASE FAMILY PROTEIN-RELATED"/>
    <property type="match status" value="1"/>
</dbReference>
<dbReference type="SUPFAM" id="SSF56214">
    <property type="entry name" value="4'-phosphopantetheinyl transferase"/>
    <property type="match status" value="2"/>
</dbReference>
<dbReference type="InterPro" id="IPR037143">
    <property type="entry name" value="4-PPantetheinyl_Trfase_dom_sf"/>
</dbReference>
<dbReference type="SUPFAM" id="SSF53901">
    <property type="entry name" value="Thiolase-like"/>
    <property type="match status" value="1"/>
</dbReference>
<feature type="region of interest" description="Disordered" evidence="5">
    <location>
        <begin position="967"/>
        <end position="991"/>
    </location>
</feature>
<dbReference type="Pfam" id="PF02801">
    <property type="entry name" value="Ketoacyl-synt_C"/>
    <property type="match status" value="1"/>
</dbReference>
<dbReference type="GO" id="GO:0006633">
    <property type="term" value="P:fatty acid biosynthetic process"/>
    <property type="evidence" value="ECO:0007669"/>
    <property type="project" value="InterPro"/>
</dbReference>
<dbReference type="Pfam" id="PF14765">
    <property type="entry name" value="PS-DH"/>
    <property type="match status" value="1"/>
</dbReference>
<dbReference type="SUPFAM" id="SSF52151">
    <property type="entry name" value="FabD/lysophospholipase-like"/>
    <property type="match status" value="1"/>
</dbReference>
<dbReference type="InterPro" id="IPR052568">
    <property type="entry name" value="PKS-FAS_Synthase"/>
</dbReference>
<keyword evidence="1" id="KW-0596">Phosphopantetheine</keyword>
<dbReference type="Pfam" id="PF16197">
    <property type="entry name" value="KAsynt_C_assoc"/>
    <property type="match status" value="1"/>
</dbReference>
<dbReference type="PROSITE" id="PS00606">
    <property type="entry name" value="KS3_1"/>
    <property type="match status" value="1"/>
</dbReference>
<evidence type="ECO:0000256" key="4">
    <source>
        <dbReference type="ARBA" id="ARBA00023315"/>
    </source>
</evidence>
<keyword evidence="3" id="KW-0808">Transferase</keyword>
<gene>
    <name evidence="7" type="ORF">BIV23_07500</name>
</gene>
<feature type="domain" description="Ketosynthase family 3 (KS3)" evidence="6">
    <location>
        <begin position="5"/>
        <end position="472"/>
    </location>
</feature>
<dbReference type="SMART" id="SM00827">
    <property type="entry name" value="PKS_AT"/>
    <property type="match status" value="1"/>
</dbReference>
<dbReference type="RefSeq" id="WP_071379960.1">
    <property type="nucleotide sequence ID" value="NZ_MLYO01000014.1"/>
</dbReference>
<evidence type="ECO:0000256" key="5">
    <source>
        <dbReference type="SAM" id="MobiDB-lite"/>
    </source>
</evidence>
<dbReference type="InterPro" id="IPR042104">
    <property type="entry name" value="PKS_dehydratase_sf"/>
</dbReference>
<reference evidence="7 8" key="1">
    <citation type="submission" date="2016-10" db="EMBL/GenBank/DDBJ databases">
        <title>Genome sequence of Streptomyces sp. MUSC 1.</title>
        <authorList>
            <person name="Lee L.-H."/>
            <person name="Ser H.-L."/>
            <person name="Law J.W.-F."/>
        </authorList>
    </citation>
    <scope>NUCLEOTIDE SEQUENCE [LARGE SCALE GENOMIC DNA]</scope>
    <source>
        <strain evidence="7 8">MUSC 1</strain>
    </source>
</reference>
<dbReference type="InterPro" id="IPR008278">
    <property type="entry name" value="4-PPantetheinyl_Trfase_dom"/>
</dbReference>
<dbReference type="InterPro" id="IPR014031">
    <property type="entry name" value="Ketoacyl_synth_C"/>
</dbReference>
<keyword evidence="4" id="KW-0012">Acyltransferase</keyword>
<dbReference type="SMART" id="SM00825">
    <property type="entry name" value="PKS_KS"/>
    <property type="match status" value="1"/>
</dbReference>
<feature type="compositionally biased region" description="Low complexity" evidence="5">
    <location>
        <begin position="483"/>
        <end position="494"/>
    </location>
</feature>
<dbReference type="InterPro" id="IPR016039">
    <property type="entry name" value="Thiolase-like"/>
</dbReference>
<dbReference type="GO" id="GO:0004315">
    <property type="term" value="F:3-oxoacyl-[acyl-carrier-protein] synthase activity"/>
    <property type="evidence" value="ECO:0007669"/>
    <property type="project" value="InterPro"/>
</dbReference>
<dbReference type="InterPro" id="IPR014030">
    <property type="entry name" value="Ketoacyl_synth_N"/>
</dbReference>
<evidence type="ECO:0000259" key="6">
    <source>
        <dbReference type="PROSITE" id="PS52004"/>
    </source>
</evidence>
<dbReference type="Pfam" id="PF00698">
    <property type="entry name" value="Acyl_transf_1"/>
    <property type="match status" value="1"/>
</dbReference>
<dbReference type="InterPro" id="IPR014043">
    <property type="entry name" value="Acyl_transferase_dom"/>
</dbReference>
<evidence type="ECO:0000313" key="8">
    <source>
        <dbReference type="Proteomes" id="UP000179642"/>
    </source>
</evidence>
<comment type="caution">
    <text evidence="7">The sequence shown here is derived from an EMBL/GenBank/DDBJ whole genome shotgun (WGS) entry which is preliminary data.</text>
</comment>
<name>A0A1S2QK32_9ACTN</name>
<keyword evidence="8" id="KW-1185">Reference proteome</keyword>
<keyword evidence="2" id="KW-0597">Phosphoprotein</keyword>
<accession>A0A1S2QK32</accession>
<dbReference type="GO" id="GO:0000287">
    <property type="term" value="F:magnesium ion binding"/>
    <property type="evidence" value="ECO:0007669"/>
    <property type="project" value="InterPro"/>
</dbReference>
<dbReference type="Gene3D" id="3.40.366.10">
    <property type="entry name" value="Malonyl-Coenzyme A Acyl Carrier Protein, domain 2"/>
    <property type="match status" value="1"/>
</dbReference>
<dbReference type="PROSITE" id="PS52004">
    <property type="entry name" value="KS3_2"/>
    <property type="match status" value="1"/>
</dbReference>
<dbReference type="InterPro" id="IPR016035">
    <property type="entry name" value="Acyl_Trfase/lysoPLipase"/>
</dbReference>
<evidence type="ECO:0000256" key="1">
    <source>
        <dbReference type="ARBA" id="ARBA00022450"/>
    </source>
</evidence>
<evidence type="ECO:0000256" key="2">
    <source>
        <dbReference type="ARBA" id="ARBA00022553"/>
    </source>
</evidence>
<feature type="region of interest" description="Disordered" evidence="5">
    <location>
        <begin position="474"/>
        <end position="494"/>
    </location>
</feature>
<dbReference type="PANTHER" id="PTHR43074">
    <property type="entry name" value="OMEGA-3 POLYUNSATURATED FATTY ACID SYNTHASE PFAB-RELATED"/>
    <property type="match status" value="1"/>
</dbReference>
<feature type="compositionally biased region" description="Pro residues" evidence="5">
    <location>
        <begin position="974"/>
        <end position="983"/>
    </location>
</feature>